<sequence>MGLWTNAAKTEVHDDKGGVALTYPSWPQGLTQITQAEADAIRASVSAIPLPQQAQSALDKVTGPSGTIMRCVAAGVAVPAAWTTYVQALRAIASGTDKTSTALPPQPAYPAGT</sequence>
<name>A0A1J5SR90_9ZZZZ</name>
<comment type="caution">
    <text evidence="1">The sequence shown here is derived from an EMBL/GenBank/DDBJ whole genome shotgun (WGS) entry which is preliminary data.</text>
</comment>
<dbReference type="EMBL" id="MLJW01000021">
    <property type="protein sequence ID" value="OIR10967.1"/>
    <property type="molecule type" value="Genomic_DNA"/>
</dbReference>
<dbReference type="AlphaFoldDB" id="A0A1J5SR90"/>
<organism evidence="1">
    <name type="scientific">mine drainage metagenome</name>
    <dbReference type="NCBI Taxonomy" id="410659"/>
    <lineage>
        <taxon>unclassified sequences</taxon>
        <taxon>metagenomes</taxon>
        <taxon>ecological metagenomes</taxon>
    </lineage>
</organism>
<protein>
    <submittedName>
        <fullName evidence="1">Uncharacterized protein</fullName>
    </submittedName>
</protein>
<gene>
    <name evidence="1" type="ORF">GALL_71380</name>
</gene>
<accession>A0A1J5SR90</accession>
<proteinExistence type="predicted"/>
<evidence type="ECO:0000313" key="1">
    <source>
        <dbReference type="EMBL" id="OIR10967.1"/>
    </source>
</evidence>
<reference evidence="1" key="1">
    <citation type="submission" date="2016-10" db="EMBL/GenBank/DDBJ databases">
        <title>Sequence of Gallionella enrichment culture.</title>
        <authorList>
            <person name="Poehlein A."/>
            <person name="Muehling M."/>
            <person name="Daniel R."/>
        </authorList>
    </citation>
    <scope>NUCLEOTIDE SEQUENCE</scope>
</reference>